<dbReference type="InterPro" id="IPR052727">
    <property type="entry name" value="Rab4/Rab5_effector"/>
</dbReference>
<sequence>MSTSIQQRHFHCPSFAVFRHLRKCTSLPFNRVELSDIERRRFHLQATNLLSNALSNYEEFALFRHRQVDRRRWKPIKNHGNLTVYRETHTFAVGRAQSIADDKMFVRTKSTTYVSPLGPRISGLSIGSDEHGKGFNLTPAQKASELELLSGWGPSATKAREHKRRAKSISSSAKANPNTRFTLLGVGIISGSLDDIMYDGDVLSSIEGPSHRSPFRFLGIKWMVKSMTGVAAKHKLASTRDLVYLEATGVTTRGDGVRIGYQIVHSVKLGSCPELYDSHGIIRAHYESIHIFIELNRKTVDVFSSSSVIPNGKLSESAILQNCANLLVHCEKSIQCSQNKKLAWRLTRKPVQSDKMDKALRCSVCNKTFGRFLRQSKRVDATSDKQHVTKVISSGIVELCTNCIATNIEISALTIAREEVMSGRFGTILDGNKHSSDSVTTISIEDMPRHQERHQRPLQNSIETSRYYEDEIKYRLDSITRQRHFESSRSPSSHEVLMNKTRHVGGRGHSAEVCTGIQQRLVPPRGSRSRHQPVHEDLIVKIDNFESGHGLPEDLPYLDDLSQYTVSKESISTTPSSSGGSFGNINLAMSLSSIDGQENSEMESIRDTFDSFGDLVNIQDDMDDVDEMLDTRDMEAVKRASQIRHEIWQQIADLRDAAENTYQLTKESTAKHMNHGGFIKPLLYPDAL</sequence>
<protein>
    <submittedName>
        <fullName evidence="1">FYVE-FINGER-CONTAINING RAB5 EFFECTOR PROTEIN RABENOSYN-5-RELATED</fullName>
    </submittedName>
</protein>
<dbReference type="PANTHER" id="PTHR13510">
    <property type="entry name" value="FYVE-FINGER-CONTAINING RAB5 EFFECTOR PROTEIN RABENOSYN-5-RELATED"/>
    <property type="match status" value="1"/>
</dbReference>
<dbReference type="PANTHER" id="PTHR13510:SF44">
    <property type="entry name" value="RABENOSYN-5"/>
    <property type="match status" value="1"/>
</dbReference>
<dbReference type="GeneID" id="36402738"/>
<dbReference type="InterPro" id="IPR023393">
    <property type="entry name" value="START-like_dom_sf"/>
</dbReference>
<evidence type="ECO:0000313" key="2">
    <source>
        <dbReference type="Proteomes" id="UP000054928"/>
    </source>
</evidence>
<name>A0A0P1B6F3_PLAHL</name>
<evidence type="ECO:0000313" key="1">
    <source>
        <dbReference type="EMBL" id="CEG49948.1"/>
    </source>
</evidence>
<keyword evidence="2" id="KW-1185">Reference proteome</keyword>
<dbReference type="EMBL" id="CCYD01003101">
    <property type="protein sequence ID" value="CEG49948.1"/>
    <property type="molecule type" value="Genomic_DNA"/>
</dbReference>
<accession>A0A0P1B6F3</accession>
<dbReference type="Gene3D" id="3.30.530.20">
    <property type="match status" value="1"/>
</dbReference>
<dbReference type="OrthoDB" id="71074at2759"/>
<dbReference type="Proteomes" id="UP000054928">
    <property type="component" value="Unassembled WGS sequence"/>
</dbReference>
<dbReference type="OMA" id="FHTQATE"/>
<organism evidence="1 2">
    <name type="scientific">Plasmopara halstedii</name>
    <name type="common">Downy mildew of sunflower</name>
    <dbReference type="NCBI Taxonomy" id="4781"/>
    <lineage>
        <taxon>Eukaryota</taxon>
        <taxon>Sar</taxon>
        <taxon>Stramenopiles</taxon>
        <taxon>Oomycota</taxon>
        <taxon>Peronosporomycetes</taxon>
        <taxon>Peronosporales</taxon>
        <taxon>Peronosporaceae</taxon>
        <taxon>Plasmopara</taxon>
    </lineage>
</organism>
<dbReference type="AlphaFoldDB" id="A0A0P1B6F3"/>
<dbReference type="RefSeq" id="XP_024586317.1">
    <property type="nucleotide sequence ID" value="XM_024721193.1"/>
</dbReference>
<reference evidence="2" key="1">
    <citation type="submission" date="2014-09" db="EMBL/GenBank/DDBJ databases">
        <authorList>
            <person name="Sharma Rahul"/>
            <person name="Thines Marco"/>
        </authorList>
    </citation>
    <scope>NUCLEOTIDE SEQUENCE [LARGE SCALE GENOMIC DNA]</scope>
</reference>
<proteinExistence type="predicted"/>